<dbReference type="Proteomes" id="UP000094271">
    <property type="component" value="Unassembled WGS sequence"/>
</dbReference>
<keyword evidence="3" id="KW-0520">NAD</keyword>
<keyword evidence="5" id="KW-0753">Steroid metabolism</keyword>
<accession>A0A1E3AKK4</accession>
<dbReference type="PATRIC" id="fig|1432052.3.peg.5423"/>
<evidence type="ECO:0000313" key="8">
    <source>
        <dbReference type="EMBL" id="ODM09149.1"/>
    </source>
</evidence>
<dbReference type="Proteomes" id="UP000094067">
    <property type="component" value="Unassembled WGS sequence"/>
</dbReference>
<keyword evidence="2 8" id="KW-0560">Oxidoreductase</keyword>
<proteinExistence type="inferred from homology"/>
<dbReference type="InterPro" id="IPR036291">
    <property type="entry name" value="NAD(P)-bd_dom_sf"/>
</dbReference>
<evidence type="ECO:0000313" key="14">
    <source>
        <dbReference type="Proteomes" id="UP000095003"/>
    </source>
</evidence>
<dbReference type="FunFam" id="3.40.50.720:FF:000084">
    <property type="entry name" value="Short-chain dehydrogenase reductase"/>
    <property type="match status" value="1"/>
</dbReference>
<dbReference type="Proteomes" id="UP000094869">
    <property type="component" value="Unassembled WGS sequence"/>
</dbReference>
<dbReference type="SMART" id="SM00822">
    <property type="entry name" value="PKS_KR"/>
    <property type="match status" value="1"/>
</dbReference>
<dbReference type="Proteomes" id="UP000095003">
    <property type="component" value="Unassembled WGS sequence"/>
</dbReference>
<dbReference type="AlphaFoldDB" id="A0A1E3AKK4"/>
<reference evidence="11 14" key="1">
    <citation type="submission" date="2016-07" db="EMBL/GenBank/DDBJ databases">
        <title>Characterization of isolates of Eisenbergiella tayi derived from blood cultures, using whole genome sequencing.</title>
        <authorList>
            <person name="Burdz T."/>
            <person name="Wiebe D."/>
            <person name="Huynh C."/>
            <person name="Bernard K."/>
        </authorList>
    </citation>
    <scope>NUCLEOTIDE SEQUENCE [LARGE SCALE GENOMIC DNA]</scope>
    <source>
        <strain evidence="7 11">NML 110608</strain>
        <strain evidence="8 14">NML 120489</strain>
    </source>
</reference>
<evidence type="ECO:0000313" key="7">
    <source>
        <dbReference type="EMBL" id="ODM02569.1"/>
    </source>
</evidence>
<organism evidence="8 14">
    <name type="scientific">Eisenbergiella tayi</name>
    <dbReference type="NCBI Taxonomy" id="1432052"/>
    <lineage>
        <taxon>Bacteria</taxon>
        <taxon>Bacillati</taxon>
        <taxon>Bacillota</taxon>
        <taxon>Clostridia</taxon>
        <taxon>Lachnospirales</taxon>
        <taxon>Lachnospiraceae</taxon>
        <taxon>Eisenbergiella</taxon>
    </lineage>
</organism>
<dbReference type="PANTHER" id="PTHR43180">
    <property type="entry name" value="3-OXOACYL-(ACYL-CARRIER-PROTEIN) REDUCTASE (AFU_ORTHOLOGUE AFUA_6G11210)"/>
    <property type="match status" value="1"/>
</dbReference>
<dbReference type="RefSeq" id="WP_009254832.1">
    <property type="nucleotide sequence ID" value="NZ_BAABXS010000002.1"/>
</dbReference>
<comment type="caution">
    <text evidence="8">The sequence shown here is derived from an EMBL/GenBank/DDBJ whole genome shotgun (WGS) entry which is preliminary data.</text>
</comment>
<dbReference type="EMBL" id="MCGI01000005">
    <property type="protein sequence ID" value="ODM09149.1"/>
    <property type="molecule type" value="Genomic_DNA"/>
</dbReference>
<evidence type="ECO:0000259" key="6">
    <source>
        <dbReference type="SMART" id="SM00822"/>
    </source>
</evidence>
<evidence type="ECO:0000256" key="2">
    <source>
        <dbReference type="ARBA" id="ARBA00023002"/>
    </source>
</evidence>
<dbReference type="GO" id="GO:0004316">
    <property type="term" value="F:3-oxoacyl-[acyl-carrier-protein] reductase (NADPH) activity"/>
    <property type="evidence" value="ECO:0007669"/>
    <property type="project" value="UniProtKB-EC"/>
</dbReference>
<dbReference type="EC" id="1.1.1.100" evidence="8"/>
<dbReference type="CDD" id="cd05233">
    <property type="entry name" value="SDR_c"/>
    <property type="match status" value="1"/>
</dbReference>
<evidence type="ECO:0000313" key="10">
    <source>
        <dbReference type="EMBL" id="ODR55561.1"/>
    </source>
</evidence>
<dbReference type="PRINTS" id="PR00081">
    <property type="entry name" value="GDHRDH"/>
</dbReference>
<evidence type="ECO:0000313" key="12">
    <source>
        <dbReference type="Proteomes" id="UP000094271"/>
    </source>
</evidence>
<dbReference type="InterPro" id="IPR020904">
    <property type="entry name" value="Sc_DH/Rdtase_CS"/>
</dbReference>
<reference evidence="10 13" key="2">
    <citation type="submission" date="2016-08" db="EMBL/GenBank/DDBJ databases">
        <title>Characterization of Isolates of Eisenbergiella tayi Derived from Blood Cultures, Using Whole Genome Sequencing.</title>
        <authorList>
            <person name="Bernier A.-M."/>
            <person name="Burdz T."/>
            <person name="Wiebe D."/>
            <person name="Bernard K."/>
        </authorList>
    </citation>
    <scope>NUCLEOTIDE SEQUENCE [LARGE SCALE GENOMIC DNA]</scope>
    <source>
        <strain evidence="10 13">NML120146</strain>
    </source>
</reference>
<dbReference type="GO" id="GO:0008206">
    <property type="term" value="P:bile acid metabolic process"/>
    <property type="evidence" value="ECO:0007669"/>
    <property type="project" value="UniProtKB-ARBA"/>
</dbReference>
<dbReference type="OrthoDB" id="9803333at2"/>
<comment type="similarity">
    <text evidence="1">Belongs to the short-chain dehydrogenases/reductases (SDR) family.</text>
</comment>
<keyword evidence="13" id="KW-1185">Reference proteome</keyword>
<evidence type="ECO:0000313" key="9">
    <source>
        <dbReference type="EMBL" id="ODR52923.1"/>
    </source>
</evidence>
<evidence type="ECO:0000313" key="13">
    <source>
        <dbReference type="Proteomes" id="UP000094869"/>
    </source>
</evidence>
<dbReference type="PROSITE" id="PS00061">
    <property type="entry name" value="ADH_SHORT"/>
    <property type="match status" value="1"/>
</dbReference>
<evidence type="ECO:0000256" key="4">
    <source>
        <dbReference type="ARBA" id="ARBA00023098"/>
    </source>
</evidence>
<dbReference type="PANTHER" id="PTHR43180:SF28">
    <property type="entry name" value="NAD(P)-BINDING ROSSMANN-FOLD SUPERFAMILY PROTEIN"/>
    <property type="match status" value="1"/>
</dbReference>
<feature type="domain" description="Ketoreductase" evidence="6">
    <location>
        <begin position="7"/>
        <end position="193"/>
    </location>
</feature>
<dbReference type="EMBL" id="MEHA01000005">
    <property type="protein sequence ID" value="ODR52923.1"/>
    <property type="molecule type" value="Genomic_DNA"/>
</dbReference>
<dbReference type="PRINTS" id="PR00080">
    <property type="entry name" value="SDRFAMILY"/>
</dbReference>
<evidence type="ECO:0000256" key="1">
    <source>
        <dbReference type="ARBA" id="ARBA00006484"/>
    </source>
</evidence>
<dbReference type="EMBL" id="MCGH01000004">
    <property type="protein sequence ID" value="ODM02569.1"/>
    <property type="molecule type" value="Genomic_DNA"/>
</dbReference>
<dbReference type="Gene3D" id="3.40.50.720">
    <property type="entry name" value="NAD(P)-binding Rossmann-like Domain"/>
    <property type="match status" value="1"/>
</dbReference>
<evidence type="ECO:0000313" key="11">
    <source>
        <dbReference type="Proteomes" id="UP000094067"/>
    </source>
</evidence>
<sequence>MNRLENKVAIITGGNSGIGEACALLFAKEGAKVVITARREAQLEEVAAKVREAGGDVLAVRTDISNSEDVKKMIDKTIEAYGKLDIIINNAGVLEEGLLPIDRVKNEDMDYLMDINTKGTMNCMREASRLMLEQGSGSIVNVASVAGVAGNGGAAYVASKAAVVGVTRHTAMRCASKNVRCNVICPGNVITPMTMNLNPAALDPDMMGAMASHGDMRLPSCQAEDVANIALFLASDESRAVTGQTIVSDFGCTL</sequence>
<dbReference type="EMBL" id="MEHD01000024">
    <property type="protein sequence ID" value="ODR55561.1"/>
    <property type="molecule type" value="Genomic_DNA"/>
</dbReference>
<reference evidence="9 12" key="3">
    <citation type="submission" date="2016-08" db="EMBL/GenBank/DDBJ databases">
        <authorList>
            <person name="Seilhamer J.J."/>
        </authorList>
    </citation>
    <scope>NUCLEOTIDE SEQUENCE [LARGE SCALE GENOMIC DNA]</scope>
    <source>
        <strain evidence="9 12">NML150140-1</strain>
    </source>
</reference>
<dbReference type="Pfam" id="PF13561">
    <property type="entry name" value="adh_short_C2"/>
    <property type="match status" value="1"/>
</dbReference>
<gene>
    <name evidence="8" type="primary">fabG_6</name>
    <name evidence="7" type="synonym">fabG_10</name>
    <name evidence="8" type="ORF">BEH84_04899</name>
    <name evidence="9" type="ORF">BEI59_08625</name>
    <name evidence="7" type="ORF">BEI61_05731</name>
    <name evidence="10" type="ORF">BEI63_15125</name>
</gene>
<dbReference type="InterPro" id="IPR057326">
    <property type="entry name" value="KR_dom"/>
</dbReference>
<protein>
    <submittedName>
        <fullName evidence="8">3-oxoacyl-[acyl-carrier-protein] reductase FabG</fullName>
        <ecNumber evidence="8">1.1.1.100</ecNumber>
    </submittedName>
    <submittedName>
        <fullName evidence="9">Short-chain dehydrogenase</fullName>
    </submittedName>
</protein>
<dbReference type="GeneID" id="93300577"/>
<dbReference type="InterPro" id="IPR002347">
    <property type="entry name" value="SDR_fam"/>
</dbReference>
<name>A0A1E3AKK4_9FIRM</name>
<dbReference type="SUPFAM" id="SSF51735">
    <property type="entry name" value="NAD(P)-binding Rossmann-fold domains"/>
    <property type="match status" value="1"/>
</dbReference>
<evidence type="ECO:0000256" key="3">
    <source>
        <dbReference type="ARBA" id="ARBA00023027"/>
    </source>
</evidence>
<evidence type="ECO:0000256" key="5">
    <source>
        <dbReference type="ARBA" id="ARBA00023221"/>
    </source>
</evidence>
<keyword evidence="4" id="KW-0443">Lipid metabolism</keyword>